<dbReference type="SUPFAM" id="SSF48403">
    <property type="entry name" value="Ankyrin repeat"/>
    <property type="match status" value="1"/>
</dbReference>
<feature type="repeat" description="ANK" evidence="3">
    <location>
        <begin position="8"/>
        <end position="40"/>
    </location>
</feature>
<evidence type="ECO:0000256" key="3">
    <source>
        <dbReference type="PROSITE-ProRule" id="PRU00023"/>
    </source>
</evidence>
<feature type="compositionally biased region" description="Basic and acidic residues" evidence="4">
    <location>
        <begin position="837"/>
        <end position="855"/>
    </location>
</feature>
<evidence type="ECO:0000256" key="2">
    <source>
        <dbReference type="ARBA" id="ARBA00023043"/>
    </source>
</evidence>
<dbReference type="Proteomes" id="UP001562425">
    <property type="component" value="Unassembled WGS sequence"/>
</dbReference>
<feature type="compositionally biased region" description="Basic and acidic residues" evidence="4">
    <location>
        <begin position="361"/>
        <end position="373"/>
    </location>
</feature>
<dbReference type="PROSITE" id="PS50297">
    <property type="entry name" value="ANK_REP_REGION"/>
    <property type="match status" value="2"/>
</dbReference>
<reference evidence="5 6" key="1">
    <citation type="submission" date="2024-05" db="EMBL/GenBank/DDBJ databases">
        <title>Culex pipiens pipiens assembly and annotation.</title>
        <authorList>
            <person name="Alout H."/>
            <person name="Durand T."/>
        </authorList>
    </citation>
    <scope>NUCLEOTIDE SEQUENCE [LARGE SCALE GENOMIC DNA]</scope>
    <source>
        <strain evidence="5">HA-2024</strain>
        <tissue evidence="5">Whole body</tissue>
    </source>
</reference>
<feature type="region of interest" description="Disordered" evidence="4">
    <location>
        <begin position="1022"/>
        <end position="1046"/>
    </location>
</feature>
<feature type="region of interest" description="Disordered" evidence="4">
    <location>
        <begin position="313"/>
        <end position="335"/>
    </location>
</feature>
<dbReference type="AlphaFoldDB" id="A0ABD1DUW6"/>
<feature type="region of interest" description="Disordered" evidence="4">
    <location>
        <begin position="829"/>
        <end position="863"/>
    </location>
</feature>
<dbReference type="InterPro" id="IPR036770">
    <property type="entry name" value="Ankyrin_rpt-contain_sf"/>
</dbReference>
<evidence type="ECO:0000313" key="6">
    <source>
        <dbReference type="Proteomes" id="UP001562425"/>
    </source>
</evidence>
<feature type="compositionally biased region" description="Polar residues" evidence="4">
    <location>
        <begin position="1023"/>
        <end position="1036"/>
    </location>
</feature>
<keyword evidence="2 3" id="KW-0040">ANK repeat</keyword>
<protein>
    <submittedName>
        <fullName evidence="5">Uncharacterized protein</fullName>
    </submittedName>
</protein>
<dbReference type="Pfam" id="PF12796">
    <property type="entry name" value="Ank_2"/>
    <property type="match status" value="1"/>
</dbReference>
<dbReference type="EMBL" id="JBEHCU010001418">
    <property type="protein sequence ID" value="KAL1403541.1"/>
    <property type="molecule type" value="Genomic_DNA"/>
</dbReference>
<dbReference type="FunFam" id="1.25.40.20:FF:000131">
    <property type="entry name" value="ankyrin repeat domain-containing protein 17 isoform X1"/>
    <property type="match status" value="1"/>
</dbReference>
<dbReference type="SMART" id="SM00248">
    <property type="entry name" value="ANK"/>
    <property type="match status" value="3"/>
</dbReference>
<evidence type="ECO:0000256" key="4">
    <source>
        <dbReference type="SAM" id="MobiDB-lite"/>
    </source>
</evidence>
<dbReference type="PANTHER" id="PTHR23206:SF8">
    <property type="entry name" value="ANKYRIN REPEAT AND KH DOMAIN-CONTAINING 1"/>
    <property type="match status" value="1"/>
</dbReference>
<feature type="region of interest" description="Disordered" evidence="4">
    <location>
        <begin position="356"/>
        <end position="381"/>
    </location>
</feature>
<dbReference type="PROSITE" id="PS50088">
    <property type="entry name" value="ANK_REPEAT"/>
    <property type="match status" value="3"/>
</dbReference>
<name>A0ABD1DUW6_CULPP</name>
<comment type="caution">
    <text evidence="5">The sequence shown here is derived from an EMBL/GenBank/DDBJ whole genome shotgun (WGS) entry which is preliminary data.</text>
</comment>
<keyword evidence="1" id="KW-0677">Repeat</keyword>
<proteinExistence type="predicted"/>
<dbReference type="PANTHER" id="PTHR23206">
    <property type="entry name" value="MASK PROTEIN"/>
    <property type="match status" value="1"/>
</dbReference>
<evidence type="ECO:0000256" key="1">
    <source>
        <dbReference type="ARBA" id="ARBA00022737"/>
    </source>
</evidence>
<keyword evidence="6" id="KW-1185">Reference proteome</keyword>
<dbReference type="InterPro" id="IPR002110">
    <property type="entry name" value="Ankyrin_rpt"/>
</dbReference>
<gene>
    <name evidence="5" type="ORF">pipiens_005640</name>
</gene>
<accession>A0ABD1DUW6</accession>
<feature type="compositionally biased region" description="Basic and acidic residues" evidence="4">
    <location>
        <begin position="313"/>
        <end position="328"/>
    </location>
</feature>
<organism evidence="5 6">
    <name type="scientific">Culex pipiens pipiens</name>
    <name type="common">Northern house mosquito</name>
    <dbReference type="NCBI Taxonomy" id="38569"/>
    <lineage>
        <taxon>Eukaryota</taxon>
        <taxon>Metazoa</taxon>
        <taxon>Ecdysozoa</taxon>
        <taxon>Arthropoda</taxon>
        <taxon>Hexapoda</taxon>
        <taxon>Insecta</taxon>
        <taxon>Pterygota</taxon>
        <taxon>Neoptera</taxon>
        <taxon>Endopterygota</taxon>
        <taxon>Diptera</taxon>
        <taxon>Nematocera</taxon>
        <taxon>Culicoidea</taxon>
        <taxon>Culicidae</taxon>
        <taxon>Culicinae</taxon>
        <taxon>Culicini</taxon>
        <taxon>Culex</taxon>
        <taxon>Culex</taxon>
    </lineage>
</organism>
<dbReference type="InterPro" id="IPR051631">
    <property type="entry name" value="Ankyrin-KH/SAM_domain"/>
</dbReference>
<sequence length="1105" mass="125107">MEAQSERTKDTPLSLACSGGRYQVVELLLIMNANRENRNVPDYTPLSVATSGGYVKNIKLLLSHGAEINSQTGSKLGISPLKLAAAVEVKNKKGKSPLWLAANGGHLAVVEVLCNAGADIDSQDNRKVSSLMATFRLRQQLLSVQEALHQRRQELSEMQARIDQEYEDDRKKLQLEMEMRYENIRSRVEVVDESIKVGMEQKEEGKKKELRDRGRQYEVGSATAKATEKTANVVLEDILVATSGSGASLRQQLLAVQEALHQRRQELSEMQARIDQEYEDDRKKLQLEMEMRYENIRSRVEVVDESIKVGMEQKEEGKKKELRDRGRQYEVGSTTAKATEKTANVVLEDILVATSGSGASEESKRQSTGKSDRALTSSSQNDDAVEFPLEVCFVETTVPTRAVSSLNHGFPTIVHIPEIQDFSNHVSTKSFAIEEVLQMSMPESESLLDKRKASDEGSWELSKWEGNSTEQLTRLDRPQYVSTSANTIRWCRYPGAGWMVGSLEFDKRKLFTCTEVRARPRWKLKEQWWRMCGVPTSQFNQSDTLVRYGAALQKIYDPLRTSSSQIHRSDLRYGTFGWRYTGGLGWADDYTSLPRMGRFDGVTTKWVLKDVRALRMNWKSSPGQNRMETRYAQKTYLVRMTCGIVLCRRQCTMRKLDKHARGQPDSRGTSGNRAVLIRQPANKTQVHNNTGRRNFHVLIEGLKSATLRGEEADRKPKWTVKEPRQGKIDQAKLAKELGVEDREDDGSKFSPNYERYQVGNVETAKHKFKVRQLGEPFAVRSRSKWKVRGMQAPFVECAEDVLLPLGHFASLEMPLEVFWRRLGKLGEYTSGQQDQRAQPERRGTSENRTVTDRQPKSRTTQGEEVVMEAERIPKGNCLVTSYAIGGDGWSQLKENDKITTERSDKDRRTQSLERPLEICISWDEAGTGKHKMGTSGLIRRKIDKVQVKIVQNFKCECVSKWSAMSSASTGDVWGGCFRVFKKANSASKAHGSSSSSLYKPSLTTVDILEVRRLNSVRMAANAEATNRDVQTGMDTGQSDEEEYSPVQLRRKLPAGEEEQYLMFSTDDEDLEERGGRPQPDVLELVKSLDQRALRLNEIMLRNGKV</sequence>
<evidence type="ECO:0000313" key="5">
    <source>
        <dbReference type="EMBL" id="KAL1403541.1"/>
    </source>
</evidence>
<feature type="repeat" description="ANK" evidence="3">
    <location>
        <begin position="93"/>
        <end position="125"/>
    </location>
</feature>
<feature type="repeat" description="ANK" evidence="3">
    <location>
        <begin position="41"/>
        <end position="73"/>
    </location>
</feature>
<dbReference type="Gene3D" id="1.25.40.20">
    <property type="entry name" value="Ankyrin repeat-containing domain"/>
    <property type="match status" value="1"/>
</dbReference>
<dbReference type="Pfam" id="PF00023">
    <property type="entry name" value="Ank"/>
    <property type="match status" value="1"/>
</dbReference>